<dbReference type="EMBL" id="BLXT01003924">
    <property type="protein sequence ID" value="GFO07930.1"/>
    <property type="molecule type" value="Genomic_DNA"/>
</dbReference>
<proteinExistence type="predicted"/>
<gene>
    <name evidence="1" type="ORF">PoB_003443500</name>
</gene>
<keyword evidence="2" id="KW-1185">Reference proteome</keyword>
<dbReference type="AlphaFoldDB" id="A0AAV4AID0"/>
<dbReference type="Proteomes" id="UP000735302">
    <property type="component" value="Unassembled WGS sequence"/>
</dbReference>
<sequence>MNCYRQTVSDDICDRSINCLVFSVQLDSTKGSSQCSSIIWIADYTLDQEYYNFGDRPKPHHRNPKREDHQQQITVSNIQLQTQSYDRPHPTPHKRQAESNLIEHMGVVNLPSGHPALSGHTQVRLVRTQWGDMELITLESDLAMFTDYYSRLQLLNMKDNELGVVGVSAGQADNDSHKYLDILETQEAVSKQPLHNKNRLTVLHTLEVP</sequence>
<name>A0AAV4AID0_9GAST</name>
<comment type="caution">
    <text evidence="1">The sequence shown here is derived from an EMBL/GenBank/DDBJ whole genome shotgun (WGS) entry which is preliminary data.</text>
</comment>
<reference evidence="1 2" key="1">
    <citation type="journal article" date="2021" name="Elife">
        <title>Chloroplast acquisition without the gene transfer in kleptoplastic sea slugs, Plakobranchus ocellatus.</title>
        <authorList>
            <person name="Maeda T."/>
            <person name="Takahashi S."/>
            <person name="Yoshida T."/>
            <person name="Shimamura S."/>
            <person name="Takaki Y."/>
            <person name="Nagai Y."/>
            <person name="Toyoda A."/>
            <person name="Suzuki Y."/>
            <person name="Arimoto A."/>
            <person name="Ishii H."/>
            <person name="Satoh N."/>
            <person name="Nishiyama T."/>
            <person name="Hasebe M."/>
            <person name="Maruyama T."/>
            <person name="Minagawa J."/>
            <person name="Obokata J."/>
            <person name="Shigenobu S."/>
        </authorList>
    </citation>
    <scope>NUCLEOTIDE SEQUENCE [LARGE SCALE GENOMIC DNA]</scope>
</reference>
<accession>A0AAV4AID0</accession>
<evidence type="ECO:0000313" key="1">
    <source>
        <dbReference type="EMBL" id="GFO07930.1"/>
    </source>
</evidence>
<organism evidence="1 2">
    <name type="scientific">Plakobranchus ocellatus</name>
    <dbReference type="NCBI Taxonomy" id="259542"/>
    <lineage>
        <taxon>Eukaryota</taxon>
        <taxon>Metazoa</taxon>
        <taxon>Spiralia</taxon>
        <taxon>Lophotrochozoa</taxon>
        <taxon>Mollusca</taxon>
        <taxon>Gastropoda</taxon>
        <taxon>Heterobranchia</taxon>
        <taxon>Euthyneura</taxon>
        <taxon>Panpulmonata</taxon>
        <taxon>Sacoglossa</taxon>
        <taxon>Placobranchoidea</taxon>
        <taxon>Plakobranchidae</taxon>
        <taxon>Plakobranchus</taxon>
    </lineage>
</organism>
<protein>
    <submittedName>
        <fullName evidence="1">Uncharacterized protein</fullName>
    </submittedName>
</protein>
<evidence type="ECO:0000313" key="2">
    <source>
        <dbReference type="Proteomes" id="UP000735302"/>
    </source>
</evidence>